<comment type="caution">
    <text evidence="2">The sequence shown here is derived from an EMBL/GenBank/DDBJ whole genome shotgun (WGS) entry which is preliminary data.</text>
</comment>
<dbReference type="Proteomes" id="UP000075320">
    <property type="component" value="Unassembled WGS sequence"/>
</dbReference>
<organism evidence="2 3">
    <name type="scientific">Bdellovibrio bacteriovorus</name>
    <dbReference type="NCBI Taxonomy" id="959"/>
    <lineage>
        <taxon>Bacteria</taxon>
        <taxon>Pseudomonadati</taxon>
        <taxon>Bdellovibrionota</taxon>
        <taxon>Bdellovibrionia</taxon>
        <taxon>Bdellovibrionales</taxon>
        <taxon>Pseudobdellovibrionaceae</taxon>
        <taxon>Bdellovibrio</taxon>
    </lineage>
</organism>
<gene>
    <name evidence="2" type="ORF">AZI86_14290</name>
</gene>
<dbReference type="RefSeq" id="WP_061835908.1">
    <property type="nucleotide sequence ID" value="NZ_LUKE01000003.1"/>
</dbReference>
<dbReference type="EMBL" id="LUKE01000003">
    <property type="protein sequence ID" value="KYG63975.1"/>
    <property type="molecule type" value="Genomic_DNA"/>
</dbReference>
<evidence type="ECO:0000313" key="3">
    <source>
        <dbReference type="Proteomes" id="UP000075320"/>
    </source>
</evidence>
<dbReference type="AlphaFoldDB" id="A0A150WK67"/>
<dbReference type="OrthoDB" id="5296118at2"/>
<name>A0A150WK67_BDEBC</name>
<feature type="region of interest" description="Disordered" evidence="1">
    <location>
        <begin position="45"/>
        <end position="66"/>
    </location>
</feature>
<sequence length="66" mass="7572">MGILKSIGEFLVGKDPDIFDEKGNVSHKLPKKKWEAWHNRTKVDPTYNWRNHTGITGAANQKKKPN</sequence>
<accession>A0A150WK67</accession>
<protein>
    <submittedName>
        <fullName evidence="2">Uncharacterized protein</fullName>
    </submittedName>
</protein>
<keyword evidence="3" id="KW-1185">Reference proteome</keyword>
<evidence type="ECO:0000256" key="1">
    <source>
        <dbReference type="SAM" id="MobiDB-lite"/>
    </source>
</evidence>
<evidence type="ECO:0000313" key="2">
    <source>
        <dbReference type="EMBL" id="KYG63975.1"/>
    </source>
</evidence>
<proteinExistence type="predicted"/>
<reference evidence="2 3" key="1">
    <citation type="submission" date="2016-03" db="EMBL/GenBank/DDBJ databases">
        <authorList>
            <person name="Ploux O."/>
        </authorList>
    </citation>
    <scope>NUCLEOTIDE SEQUENCE [LARGE SCALE GENOMIC DNA]</scope>
    <source>
        <strain evidence="2 3">R0</strain>
    </source>
</reference>